<dbReference type="SMART" id="SM00320">
    <property type="entry name" value="WD40"/>
    <property type="match status" value="2"/>
</dbReference>
<dbReference type="PROSITE" id="PS50082">
    <property type="entry name" value="WD_REPEATS_2"/>
    <property type="match status" value="1"/>
</dbReference>
<evidence type="ECO:0000256" key="1">
    <source>
        <dbReference type="ARBA" id="ARBA00004220"/>
    </source>
</evidence>
<dbReference type="GO" id="GO:0031902">
    <property type="term" value="C:late endosome membrane"/>
    <property type="evidence" value="ECO:0007669"/>
    <property type="project" value="UniProtKB-SubCell"/>
</dbReference>
<accession>A0A9L0J0L9</accession>
<dbReference type="InterPro" id="IPR039724">
    <property type="entry name" value="WDR91"/>
</dbReference>
<comment type="subcellular location">
    <subcellularLocation>
        <location evidence="1">Early endosome membrane</location>
        <topology evidence="1">Peripheral membrane protein</topology>
    </subcellularLocation>
    <subcellularLocation>
        <location evidence="2">Late endosome membrane</location>
    </subcellularLocation>
</comment>
<evidence type="ECO:0000313" key="8">
    <source>
        <dbReference type="Proteomes" id="UP000694387"/>
    </source>
</evidence>
<sequence length="183" mass="19918">MGTVRLYETEAKKNLCEITIHDDMPSRAQPQRHSSSFFCGGCSADQPHVCCRILSLACSPSGASFICSAAALSLTSQGDFLALDIGSKGTNQVPGKLLLWDTKTMKQQLQFSLDPEPIAINCTAFNHNGNLLVTGAADGVIRLFDMQQHECAMSWRAHCGEVYSVEFSYDENTVYSIGEDGKV</sequence>
<dbReference type="InterPro" id="IPR001680">
    <property type="entry name" value="WD40_rpt"/>
</dbReference>
<evidence type="ECO:0000313" key="7">
    <source>
        <dbReference type="Ensembl" id="ENSEASP00005045928.1"/>
    </source>
</evidence>
<dbReference type="SUPFAM" id="SSF50998">
    <property type="entry name" value="Quinoprotein alcohol dehydrogenase-like"/>
    <property type="match status" value="1"/>
</dbReference>
<dbReference type="InterPro" id="IPR011047">
    <property type="entry name" value="Quinoprotein_ADH-like_sf"/>
</dbReference>
<dbReference type="Gene3D" id="2.130.10.10">
    <property type="entry name" value="YVTN repeat-like/Quinoprotein amine dehydrogenase"/>
    <property type="match status" value="1"/>
</dbReference>
<dbReference type="GO" id="GO:0031901">
    <property type="term" value="C:early endosome membrane"/>
    <property type="evidence" value="ECO:0007669"/>
    <property type="project" value="UniProtKB-SubCell"/>
</dbReference>
<evidence type="ECO:0000256" key="6">
    <source>
        <dbReference type="PROSITE-ProRule" id="PRU00221"/>
    </source>
</evidence>
<dbReference type="GeneTree" id="ENSGT00390000001566"/>
<organism evidence="7 8">
    <name type="scientific">Equus asinus</name>
    <name type="common">Donkey</name>
    <name type="synonym">Equus africanus asinus</name>
    <dbReference type="NCBI Taxonomy" id="9793"/>
    <lineage>
        <taxon>Eukaryota</taxon>
        <taxon>Metazoa</taxon>
        <taxon>Chordata</taxon>
        <taxon>Craniata</taxon>
        <taxon>Vertebrata</taxon>
        <taxon>Euteleostomi</taxon>
        <taxon>Mammalia</taxon>
        <taxon>Eutheria</taxon>
        <taxon>Laurasiatheria</taxon>
        <taxon>Perissodactyla</taxon>
        <taxon>Equidae</taxon>
        <taxon>Equus</taxon>
    </lineage>
</organism>
<dbReference type="GO" id="GO:0051898">
    <property type="term" value="P:negative regulation of phosphatidylinositol 3-kinase/protein kinase B signal transduction"/>
    <property type="evidence" value="ECO:0007669"/>
    <property type="project" value="InterPro"/>
</dbReference>
<dbReference type="AlphaFoldDB" id="A0A9L0J0L9"/>
<feature type="repeat" description="WD" evidence="6">
    <location>
        <begin position="113"/>
        <end position="154"/>
    </location>
</feature>
<dbReference type="InterPro" id="IPR015943">
    <property type="entry name" value="WD40/YVTN_repeat-like_dom_sf"/>
</dbReference>
<evidence type="ECO:0000256" key="4">
    <source>
        <dbReference type="ARBA" id="ARBA00045269"/>
    </source>
</evidence>
<dbReference type="Pfam" id="PF00400">
    <property type="entry name" value="WD40"/>
    <property type="match status" value="2"/>
</dbReference>
<protein>
    <recommendedName>
        <fullName evidence="3">WD repeat-containing protein 91</fullName>
    </recommendedName>
</protein>
<proteinExistence type="predicted"/>
<comment type="function">
    <text evidence="4">Functions as a negative regulator of the PI3 kinase/PI3K activity associated with endosomal membranes via BECN1, a core subunit of the PI3K complex. By modifying the phosphatidylinositol 3-phosphate/PtdInsP3 content of endosomal membranes may regulate endosome fusion, recycling, sorting and early to late endosome transport. It is for instance, required for the delivery of cargos like BST2/tetherin from early to late endosome and thereby participates indirectly to their degradation by the lysosome. May play a role in meiosis.</text>
</comment>
<keyword evidence="6" id="KW-0853">WD repeat</keyword>
<dbReference type="PANTHER" id="PTHR13083:SF3">
    <property type="entry name" value="WD REPEAT-CONTAINING PROTEIN 91"/>
    <property type="match status" value="1"/>
</dbReference>
<reference evidence="7" key="3">
    <citation type="submission" date="2025-09" db="UniProtKB">
        <authorList>
            <consortium name="Ensembl"/>
        </authorList>
    </citation>
    <scope>IDENTIFICATION</scope>
</reference>
<reference evidence="7" key="2">
    <citation type="submission" date="2025-08" db="UniProtKB">
        <authorList>
            <consortium name="Ensembl"/>
        </authorList>
    </citation>
    <scope>IDENTIFICATION</scope>
</reference>
<name>A0A9L0J0L9_EQUAS</name>
<comment type="subunit">
    <text evidence="5">Interacts with WDR81; involved in early to late endosome cargo transport. Interacts with BECN1; negatively regulates the PI3 kinase/PI3K activity associated with endosomal membranes.</text>
</comment>
<evidence type="ECO:0000256" key="2">
    <source>
        <dbReference type="ARBA" id="ARBA00004414"/>
    </source>
</evidence>
<dbReference type="Proteomes" id="UP000694387">
    <property type="component" value="Chromosome 1"/>
</dbReference>
<dbReference type="GO" id="GO:0045022">
    <property type="term" value="P:early endosome to late endosome transport"/>
    <property type="evidence" value="ECO:0007669"/>
    <property type="project" value="InterPro"/>
</dbReference>
<dbReference type="Ensembl" id="ENSEAST00005083464.1">
    <property type="protein sequence ID" value="ENSEASP00005045928.1"/>
    <property type="gene ID" value="ENSEASG00005032668.1"/>
</dbReference>
<keyword evidence="8" id="KW-1185">Reference proteome</keyword>
<evidence type="ECO:0000256" key="3">
    <source>
        <dbReference type="ARBA" id="ARBA00021116"/>
    </source>
</evidence>
<dbReference type="GO" id="GO:0141039">
    <property type="term" value="F:phosphatidylinositol 3-kinase inhibitor activity"/>
    <property type="evidence" value="ECO:0007669"/>
    <property type="project" value="InterPro"/>
</dbReference>
<dbReference type="PANTHER" id="PTHR13083">
    <property type="entry name" value="WD REPEAT-CONTAINING PROTEIN 91"/>
    <property type="match status" value="1"/>
</dbReference>
<evidence type="ECO:0000256" key="5">
    <source>
        <dbReference type="ARBA" id="ARBA00046602"/>
    </source>
</evidence>
<reference evidence="7 8" key="1">
    <citation type="journal article" date="2020" name="Nat. Commun.">
        <title>Donkey genomes provide new insights into domestication and selection for coat color.</title>
        <authorList>
            <person name="Wang"/>
            <person name="C."/>
            <person name="Li"/>
            <person name="H."/>
            <person name="Guo"/>
            <person name="Y."/>
            <person name="Huang"/>
            <person name="J."/>
            <person name="Sun"/>
            <person name="Y."/>
            <person name="Min"/>
            <person name="J."/>
            <person name="Wang"/>
            <person name="J."/>
            <person name="Fang"/>
            <person name="X."/>
            <person name="Zhao"/>
            <person name="Z."/>
            <person name="Wang"/>
            <person name="S."/>
            <person name="Zhang"/>
            <person name="Y."/>
            <person name="Liu"/>
            <person name="Q."/>
            <person name="Jiang"/>
            <person name="Q."/>
            <person name="Wang"/>
            <person name="X."/>
            <person name="Guo"/>
            <person name="Y."/>
            <person name="Yang"/>
            <person name="C."/>
            <person name="Wang"/>
            <person name="Y."/>
            <person name="Tian"/>
            <person name="F."/>
            <person name="Zhuang"/>
            <person name="G."/>
            <person name="Fan"/>
            <person name="Y."/>
            <person name="Gao"/>
            <person name="Q."/>
            <person name="Li"/>
            <person name="Y."/>
            <person name="Ju"/>
            <person name="Z."/>
            <person name="Li"/>
            <person name="J."/>
            <person name="Li"/>
            <person name="R."/>
            <person name="Hou"/>
            <person name="M."/>
            <person name="Yang"/>
            <person name="G."/>
            <person name="Liu"/>
            <person name="G."/>
            <person name="Liu"/>
            <person name="W."/>
            <person name="Guo"/>
            <person name="J."/>
            <person name="Pan"/>
            <person name="S."/>
            <person name="Fan"/>
            <person name="G."/>
            <person name="Zhang"/>
            <person name="W."/>
            <person name="Zhang"/>
            <person name="R."/>
            <person name="Yu"/>
            <person name="J."/>
            <person name="Zhang"/>
            <person name="X."/>
            <person name="Yin"/>
            <person name="Q."/>
            <person name="Ji"/>
            <person name="C."/>
            <person name="Jin"/>
            <person name="Y."/>
            <person name="Yue"/>
            <person name="G."/>
            <person name="Liu"/>
            <person name="M."/>
            <person name="Xu"/>
            <person name="J."/>
            <person name="Liu"/>
            <person name="S."/>
            <person name="Jordana"/>
            <person name="J."/>
            <person name="Noce"/>
            <person name="A."/>
            <person name="Amills"/>
            <person name="M."/>
            <person name="Wu"/>
            <person name="D.D."/>
            <person name="Li"/>
            <person name="S."/>
            <person name="Zhou"/>
            <person name="X. and Zhong"/>
            <person name="J."/>
        </authorList>
    </citation>
    <scope>NUCLEOTIDE SEQUENCE [LARGE SCALE GENOMIC DNA]</scope>
</reference>